<dbReference type="InterPro" id="IPR013216">
    <property type="entry name" value="Methyltransf_11"/>
</dbReference>
<dbReference type="PANTHER" id="PTHR43861:SF1">
    <property type="entry name" value="TRANS-ACONITATE 2-METHYLTRANSFERASE"/>
    <property type="match status" value="1"/>
</dbReference>
<dbReference type="GO" id="GO:0032259">
    <property type="term" value="P:methylation"/>
    <property type="evidence" value="ECO:0007669"/>
    <property type="project" value="UniProtKB-KW"/>
</dbReference>
<accession>B4S5I5</accession>
<dbReference type="eggNOG" id="COG2226">
    <property type="taxonomic scope" value="Bacteria"/>
</dbReference>
<evidence type="ECO:0000313" key="3">
    <source>
        <dbReference type="Proteomes" id="UP000002725"/>
    </source>
</evidence>
<gene>
    <name evidence="2" type="ordered locus">Paes_0526</name>
</gene>
<keyword evidence="3" id="KW-1185">Reference proteome</keyword>
<protein>
    <submittedName>
        <fullName evidence="2">Methyltransferase type 11</fullName>
    </submittedName>
</protein>
<dbReference type="Gene3D" id="3.40.50.150">
    <property type="entry name" value="Vaccinia Virus protein VP39"/>
    <property type="match status" value="1"/>
</dbReference>
<name>B4S5I5_PROA2</name>
<dbReference type="STRING" id="290512.Paes_0526"/>
<dbReference type="GO" id="GO:0008757">
    <property type="term" value="F:S-adenosylmethionine-dependent methyltransferase activity"/>
    <property type="evidence" value="ECO:0007669"/>
    <property type="project" value="InterPro"/>
</dbReference>
<organism evidence="2 3">
    <name type="scientific">Prosthecochloris aestuarii (strain DSM 271 / SK 413)</name>
    <dbReference type="NCBI Taxonomy" id="290512"/>
    <lineage>
        <taxon>Bacteria</taxon>
        <taxon>Pseudomonadati</taxon>
        <taxon>Chlorobiota</taxon>
        <taxon>Chlorobiia</taxon>
        <taxon>Chlorobiales</taxon>
        <taxon>Chlorobiaceae</taxon>
        <taxon>Prosthecochloris</taxon>
    </lineage>
</organism>
<dbReference type="Proteomes" id="UP000002725">
    <property type="component" value="Chromosome"/>
</dbReference>
<dbReference type="KEGG" id="paa:Paes_0526"/>
<dbReference type="SUPFAM" id="SSF53335">
    <property type="entry name" value="S-adenosyl-L-methionine-dependent methyltransferases"/>
    <property type="match status" value="1"/>
</dbReference>
<reference evidence="2" key="1">
    <citation type="submission" date="2008-06" db="EMBL/GenBank/DDBJ databases">
        <title>Complete sequence of chromosome of Prosthecochloris aestuarii DSM 271.</title>
        <authorList>
            <consortium name="US DOE Joint Genome Institute"/>
            <person name="Lucas S."/>
            <person name="Copeland A."/>
            <person name="Lapidus A."/>
            <person name="Glavina del Rio T."/>
            <person name="Dalin E."/>
            <person name="Tice H."/>
            <person name="Bruce D."/>
            <person name="Goodwin L."/>
            <person name="Pitluck S."/>
            <person name="Schmutz J."/>
            <person name="Larimer F."/>
            <person name="Land M."/>
            <person name="Hauser L."/>
            <person name="Kyrpides N."/>
            <person name="Anderson I."/>
            <person name="Liu Z."/>
            <person name="Li T."/>
            <person name="Zhao F."/>
            <person name="Overmann J."/>
            <person name="Bryant D.A."/>
            <person name="Richardson P."/>
        </authorList>
    </citation>
    <scope>NUCLEOTIDE SEQUENCE [LARGE SCALE GENOMIC DNA]</scope>
    <source>
        <strain evidence="2">DSM 271</strain>
    </source>
</reference>
<proteinExistence type="predicted"/>
<dbReference type="AlphaFoldDB" id="B4S5I5"/>
<dbReference type="RefSeq" id="WP_012505119.1">
    <property type="nucleotide sequence ID" value="NC_011059.1"/>
</dbReference>
<dbReference type="PANTHER" id="PTHR43861">
    <property type="entry name" value="TRANS-ACONITATE 2-METHYLTRANSFERASE-RELATED"/>
    <property type="match status" value="1"/>
</dbReference>
<dbReference type="HOGENOM" id="CLU_114964_0_0_10"/>
<dbReference type="EMBL" id="CP001108">
    <property type="protein sequence ID" value="ACF45582.1"/>
    <property type="molecule type" value="Genomic_DNA"/>
</dbReference>
<keyword evidence="2" id="KW-0808">Transferase</keyword>
<evidence type="ECO:0000313" key="2">
    <source>
        <dbReference type="EMBL" id="ACF45582.1"/>
    </source>
</evidence>
<evidence type="ECO:0000259" key="1">
    <source>
        <dbReference type="Pfam" id="PF08241"/>
    </source>
</evidence>
<dbReference type="CDD" id="cd02440">
    <property type="entry name" value="AdoMet_MTases"/>
    <property type="match status" value="1"/>
</dbReference>
<feature type="domain" description="Methyltransferase type 11" evidence="1">
    <location>
        <begin position="47"/>
        <end position="138"/>
    </location>
</feature>
<dbReference type="InterPro" id="IPR029063">
    <property type="entry name" value="SAM-dependent_MTases_sf"/>
</dbReference>
<sequence length="215" mass="23577">MNNPWLDISLSDYESHMSLPTVDQEVMTATEFSRIVSQFTPESVAVIGCAGGNGFDAIPASTRRVVGVDINKSYVARAAERYEKRIPGIEFHRADVQSDPLSFDPVELIYASLVFEYVSLPETLENLARVCLPGGHLVTLLQQPSTTMTALTPSPYTSIQSLSQIMRLVPPSECAEYAASAGFTLESEKRVTIKSGKSFLVQIYRKQEHSSPGQG</sequence>
<dbReference type="Pfam" id="PF08241">
    <property type="entry name" value="Methyltransf_11"/>
    <property type="match status" value="1"/>
</dbReference>
<keyword evidence="2" id="KW-0489">Methyltransferase</keyword>